<dbReference type="Pfam" id="PF00359">
    <property type="entry name" value="PTS_EIIA_2"/>
    <property type="match status" value="1"/>
</dbReference>
<evidence type="ECO:0000259" key="1">
    <source>
        <dbReference type="PROSITE" id="PS51094"/>
    </source>
</evidence>
<gene>
    <name evidence="2" type="ORF">MNBD_NITROSPINAE03-1216</name>
</gene>
<name>A0A3B1CVH8_9ZZZZ</name>
<organism evidence="2">
    <name type="scientific">hydrothermal vent metagenome</name>
    <dbReference type="NCBI Taxonomy" id="652676"/>
    <lineage>
        <taxon>unclassified sequences</taxon>
        <taxon>metagenomes</taxon>
        <taxon>ecological metagenomes</taxon>
    </lineage>
</organism>
<reference evidence="2" key="1">
    <citation type="submission" date="2018-06" db="EMBL/GenBank/DDBJ databases">
        <authorList>
            <person name="Zhirakovskaya E."/>
        </authorList>
    </citation>
    <scope>NUCLEOTIDE SEQUENCE</scope>
</reference>
<sequence length="154" mass="17045">MKISEYLSKDMILTGIKTENKSGLCKLIVDHLISKKIIAEERRKILIDKIMERESMSSTGIGGGVAIPHASGEDIDNIIIVVAQIPDGVDFDAIDEAPVDLVFMIIGSERVPRIHLQLLATIVRVCKNVELVKALRKTADAGEMYELIADFDRE</sequence>
<dbReference type="PROSITE" id="PS00372">
    <property type="entry name" value="PTS_EIIA_TYPE_2_HIS"/>
    <property type="match status" value="1"/>
</dbReference>
<dbReference type="PANTHER" id="PTHR47738">
    <property type="entry name" value="PTS SYSTEM FRUCTOSE-LIKE EIIA COMPONENT-RELATED"/>
    <property type="match status" value="1"/>
</dbReference>
<proteinExistence type="predicted"/>
<dbReference type="Gene3D" id="3.40.930.10">
    <property type="entry name" value="Mannitol-specific EII, Chain A"/>
    <property type="match status" value="1"/>
</dbReference>
<evidence type="ECO:0000313" key="2">
    <source>
        <dbReference type="EMBL" id="VAX20687.1"/>
    </source>
</evidence>
<dbReference type="AlphaFoldDB" id="A0A3B1CVH8"/>
<dbReference type="InterPro" id="IPR051541">
    <property type="entry name" value="PTS_SugarTrans_NitroReg"/>
</dbReference>
<dbReference type="InterPro" id="IPR002178">
    <property type="entry name" value="PTS_EIIA_type-2_dom"/>
</dbReference>
<accession>A0A3B1CVH8</accession>
<feature type="domain" description="PTS EIIA type-2" evidence="1">
    <location>
        <begin position="5"/>
        <end position="151"/>
    </location>
</feature>
<dbReference type="PROSITE" id="PS51094">
    <property type="entry name" value="PTS_EIIA_TYPE_2"/>
    <property type="match status" value="1"/>
</dbReference>
<dbReference type="CDD" id="cd00211">
    <property type="entry name" value="PTS_IIA_fru"/>
    <property type="match status" value="1"/>
</dbReference>
<dbReference type="SUPFAM" id="SSF55804">
    <property type="entry name" value="Phoshotransferase/anion transport protein"/>
    <property type="match status" value="1"/>
</dbReference>
<protein>
    <recommendedName>
        <fullName evidence="1">PTS EIIA type-2 domain-containing protein</fullName>
    </recommendedName>
</protein>
<dbReference type="InterPro" id="IPR016152">
    <property type="entry name" value="PTrfase/Anion_transptr"/>
</dbReference>
<dbReference type="EMBL" id="UOGB01000186">
    <property type="protein sequence ID" value="VAX20687.1"/>
    <property type="molecule type" value="Genomic_DNA"/>
</dbReference>